<reference evidence="2 3" key="1">
    <citation type="journal article" date="2022" name="Gigascience">
        <title>A chromosome-level genome assembly and annotation of the desert horned lizard, Phrynosoma platyrhinos, provides insight into chromosomal rearrangements among reptiles.</title>
        <authorList>
            <person name="Koochekian N."/>
            <person name="Ascanio A."/>
            <person name="Farleigh K."/>
            <person name="Card D.C."/>
            <person name="Schield D.R."/>
            <person name="Castoe T.A."/>
            <person name="Jezkova T."/>
        </authorList>
    </citation>
    <scope>NUCLEOTIDE SEQUENCE [LARGE SCALE GENOMIC DNA]</scope>
    <source>
        <strain evidence="2">NK-2021</strain>
    </source>
</reference>
<gene>
    <name evidence="2" type="ORF">JD844_020150</name>
</gene>
<feature type="region of interest" description="Disordered" evidence="1">
    <location>
        <begin position="50"/>
        <end position="78"/>
    </location>
</feature>
<keyword evidence="3" id="KW-1185">Reference proteome</keyword>
<evidence type="ECO:0000256" key="1">
    <source>
        <dbReference type="SAM" id="MobiDB-lite"/>
    </source>
</evidence>
<dbReference type="InterPro" id="IPR026704">
    <property type="entry name" value="KATNIP"/>
</dbReference>
<dbReference type="EMBL" id="JAIPUX010000026">
    <property type="protein sequence ID" value="KAH0632087.1"/>
    <property type="molecule type" value="Genomic_DNA"/>
</dbReference>
<dbReference type="Proteomes" id="UP000826234">
    <property type="component" value="Unassembled WGS sequence"/>
</dbReference>
<organism evidence="2 3">
    <name type="scientific">Phrynosoma platyrhinos</name>
    <name type="common">Desert horned lizard</name>
    <dbReference type="NCBI Taxonomy" id="52577"/>
    <lineage>
        <taxon>Eukaryota</taxon>
        <taxon>Metazoa</taxon>
        <taxon>Chordata</taxon>
        <taxon>Craniata</taxon>
        <taxon>Vertebrata</taxon>
        <taxon>Euteleostomi</taxon>
        <taxon>Lepidosauria</taxon>
        <taxon>Squamata</taxon>
        <taxon>Bifurcata</taxon>
        <taxon>Unidentata</taxon>
        <taxon>Episquamata</taxon>
        <taxon>Toxicofera</taxon>
        <taxon>Iguania</taxon>
        <taxon>Phrynosomatidae</taxon>
        <taxon>Phrynosomatinae</taxon>
        <taxon>Phrynosoma</taxon>
    </lineage>
</organism>
<accession>A0ABQ7TRQ1</accession>
<dbReference type="PANTHER" id="PTHR21534">
    <property type="entry name" value="KATANIN-INTERACTING PROTEIN"/>
    <property type="match status" value="1"/>
</dbReference>
<evidence type="ECO:0000313" key="3">
    <source>
        <dbReference type="Proteomes" id="UP000826234"/>
    </source>
</evidence>
<feature type="region of interest" description="Disordered" evidence="1">
    <location>
        <begin position="205"/>
        <end position="248"/>
    </location>
</feature>
<proteinExistence type="predicted"/>
<dbReference type="PANTHER" id="PTHR21534:SF0">
    <property type="entry name" value="KATANIN-INTERACTING PROTEIN"/>
    <property type="match status" value="1"/>
</dbReference>
<protein>
    <submittedName>
        <fullName evidence="2">Uncharacterized protein</fullName>
    </submittedName>
</protein>
<comment type="caution">
    <text evidence="2">The sequence shown here is derived from an EMBL/GenBank/DDBJ whole genome shotgun (WGS) entry which is preliminary data.</text>
</comment>
<sequence>MMTDFDEKHDEHLVLLQQRNRILKQLKRKDPIQIRLEQLEQGFTLYVNGAHSESNNHHKKVTSQNISRRGTRTAKGNYASANTLLKKDVQGRGTQSAPSKIQRREWLQKAVQIKTESGARLHIAPPSEYSEDFEPYESLDEQAKNCEQNGPVQSLSSPESAVSDDVILSGPKTELCMSNDAEKGRLHLSLEDVKELHQSLEFIAGQNRMEEDCSEGEDTDSVEEDVPAEPSETEDTTEPSRQSTETSFCSPYPLASGRCCSIASGSLVTLEFKPSCPNLKKERTLSAKRKGSTEAFIPIKPVSQVAHPFSAECQRQEGQEIGLSSE</sequence>
<evidence type="ECO:0000313" key="2">
    <source>
        <dbReference type="EMBL" id="KAH0632087.1"/>
    </source>
</evidence>
<name>A0ABQ7TRQ1_PHRPL</name>
<feature type="compositionally biased region" description="Acidic residues" evidence="1">
    <location>
        <begin position="212"/>
        <end position="237"/>
    </location>
</feature>